<dbReference type="AlphaFoldDB" id="A0A2T3HU44"/>
<keyword evidence="1" id="KW-0472">Membrane</keyword>
<sequence length="104" mass="12234">MSDHDLEISKWRQQRKKGLLRFIVSNSLPAFLGVIIGKFIGTLLINNNGFSDVFVREIIISFIALVTILPLLSILHWQWKERKYRLHNKKYNPKSLENSNDERI</sequence>
<evidence type="ECO:0000256" key="1">
    <source>
        <dbReference type="SAM" id="Phobius"/>
    </source>
</evidence>
<gene>
    <name evidence="2" type="ORF">C0W81_17100</name>
</gene>
<dbReference type="OrthoDB" id="5878686at2"/>
<dbReference type="RefSeq" id="WP_061000619.1">
    <property type="nucleotide sequence ID" value="NZ_LNQZ01000037.1"/>
</dbReference>
<dbReference type="EMBL" id="PYLY01000044">
    <property type="protein sequence ID" value="PST99518.1"/>
    <property type="molecule type" value="Genomic_DNA"/>
</dbReference>
<comment type="caution">
    <text evidence="2">The sequence shown here is derived from an EMBL/GenBank/DDBJ whole genome shotgun (WGS) entry which is preliminary data.</text>
</comment>
<accession>A0A2T3HU44</accession>
<proteinExistence type="predicted"/>
<reference evidence="2 3" key="1">
    <citation type="submission" date="2018-03" db="EMBL/GenBank/DDBJ databases">
        <title>Whole genome sequencing of Histamine producing bacteria.</title>
        <authorList>
            <person name="Butler K."/>
        </authorList>
    </citation>
    <scope>NUCLEOTIDE SEQUENCE [LARGE SCALE GENOMIC DNA]</scope>
    <source>
        <strain evidence="2 3">DSM 23343</strain>
    </source>
</reference>
<evidence type="ECO:0000313" key="3">
    <source>
        <dbReference type="Proteomes" id="UP000241858"/>
    </source>
</evidence>
<organism evidence="2 3">
    <name type="scientific">Photobacterium aquimaris</name>
    <dbReference type="NCBI Taxonomy" id="512643"/>
    <lineage>
        <taxon>Bacteria</taxon>
        <taxon>Pseudomonadati</taxon>
        <taxon>Pseudomonadota</taxon>
        <taxon>Gammaproteobacteria</taxon>
        <taxon>Vibrionales</taxon>
        <taxon>Vibrionaceae</taxon>
        <taxon>Photobacterium</taxon>
    </lineage>
</organism>
<protein>
    <submittedName>
        <fullName evidence="2">Uncharacterized protein</fullName>
    </submittedName>
</protein>
<feature type="transmembrane region" description="Helical" evidence="1">
    <location>
        <begin position="58"/>
        <end position="79"/>
    </location>
</feature>
<dbReference type="Proteomes" id="UP000241858">
    <property type="component" value="Unassembled WGS sequence"/>
</dbReference>
<keyword evidence="1" id="KW-1133">Transmembrane helix</keyword>
<keyword evidence="1" id="KW-0812">Transmembrane</keyword>
<feature type="transmembrane region" description="Helical" evidence="1">
    <location>
        <begin position="20"/>
        <end position="46"/>
    </location>
</feature>
<evidence type="ECO:0000313" key="2">
    <source>
        <dbReference type="EMBL" id="PST99518.1"/>
    </source>
</evidence>
<name>A0A2T3HU44_9GAMM</name>